<dbReference type="SUPFAM" id="SSF52743">
    <property type="entry name" value="Subtilisin-like"/>
    <property type="match status" value="1"/>
</dbReference>
<protein>
    <recommendedName>
        <fullName evidence="2">Peptidase S8/S53 domain-containing protein</fullName>
    </recommendedName>
</protein>
<dbReference type="AlphaFoldDB" id="A0A383EZ27"/>
<name>A0A383EZ27_9ZZZZ</name>
<evidence type="ECO:0000313" key="1">
    <source>
        <dbReference type="EMBL" id="SVE61929.1"/>
    </source>
</evidence>
<feature type="non-terminal residue" evidence="1">
    <location>
        <position position="1"/>
    </location>
</feature>
<dbReference type="GO" id="GO:0006508">
    <property type="term" value="P:proteolysis"/>
    <property type="evidence" value="ECO:0007669"/>
    <property type="project" value="InterPro"/>
</dbReference>
<proteinExistence type="predicted"/>
<evidence type="ECO:0008006" key="2">
    <source>
        <dbReference type="Google" id="ProtNLM"/>
    </source>
</evidence>
<reference evidence="1" key="1">
    <citation type="submission" date="2018-05" db="EMBL/GenBank/DDBJ databases">
        <authorList>
            <person name="Lanie J.A."/>
            <person name="Ng W.-L."/>
            <person name="Kazmierczak K.M."/>
            <person name="Andrzejewski T.M."/>
            <person name="Davidsen T.M."/>
            <person name="Wayne K.J."/>
            <person name="Tettelin H."/>
            <person name="Glass J.I."/>
            <person name="Rusch D."/>
            <person name="Podicherti R."/>
            <person name="Tsui H.-C.T."/>
            <person name="Winkler M.E."/>
        </authorList>
    </citation>
    <scope>NUCLEOTIDE SEQUENCE</scope>
</reference>
<dbReference type="GO" id="GO:0004252">
    <property type="term" value="F:serine-type endopeptidase activity"/>
    <property type="evidence" value="ECO:0007669"/>
    <property type="project" value="InterPro"/>
</dbReference>
<feature type="non-terminal residue" evidence="1">
    <location>
        <position position="228"/>
    </location>
</feature>
<organism evidence="1">
    <name type="scientific">marine metagenome</name>
    <dbReference type="NCBI Taxonomy" id="408172"/>
    <lineage>
        <taxon>unclassified sequences</taxon>
        <taxon>metagenomes</taxon>
        <taxon>ecological metagenomes</taxon>
    </lineage>
</organism>
<dbReference type="InterPro" id="IPR036852">
    <property type="entry name" value="Peptidase_S8/S53_dom_sf"/>
</dbReference>
<sequence length="228" mass="24279">RTVVGTSTSTRLALAVLSEGLVDSGAPAWHNAGHTGAGVKVAILDVGFDGIDEVPADDLPTDLLEMAFDSDGIIDKLTDHGTQMAEIVHDVAPDAELILVTFADEKFAEVVAWMEFAGVDVVSFSMEWTDGPLDGTHWTAPIIQRSIDAGVAWVVAAGNSADKHHNGTTMDVDNDGWIEVTSGGIEHNRFTVYPGDKAEVSLSWNDQATDLDLCLFDMELLASDGQPT</sequence>
<dbReference type="Gene3D" id="3.40.50.200">
    <property type="entry name" value="Peptidase S8/S53 domain"/>
    <property type="match status" value="1"/>
</dbReference>
<accession>A0A383EZ27</accession>
<gene>
    <name evidence="1" type="ORF">METZ01_LOCUS514783</name>
</gene>
<dbReference type="EMBL" id="UINC01229993">
    <property type="protein sequence ID" value="SVE61929.1"/>
    <property type="molecule type" value="Genomic_DNA"/>
</dbReference>